<name>A0ABQ1ZIT5_9BACL</name>
<dbReference type="RefSeq" id="WP_188593797.1">
    <property type="nucleotide sequence ID" value="NZ_BMFU01000007.1"/>
</dbReference>
<evidence type="ECO:0000256" key="5">
    <source>
        <dbReference type="ARBA" id="ARBA00022525"/>
    </source>
</evidence>
<feature type="domain" description="Flagellar hook-associated protein FlgK helical" evidence="10">
    <location>
        <begin position="102"/>
        <end position="297"/>
    </location>
</feature>
<dbReference type="Proteomes" id="UP000652153">
    <property type="component" value="Unassembled WGS sequence"/>
</dbReference>
<keyword evidence="11" id="KW-0282">Flagellum</keyword>
<evidence type="ECO:0000259" key="9">
    <source>
        <dbReference type="Pfam" id="PF06429"/>
    </source>
</evidence>
<dbReference type="SUPFAM" id="SSF64518">
    <property type="entry name" value="Phase 1 flagellin"/>
    <property type="match status" value="1"/>
</dbReference>
<protein>
    <recommendedName>
        <fullName evidence="4 7">Flagellar hook-associated protein 1</fullName>
        <shortName evidence="7">HAP1</shortName>
    </recommendedName>
</protein>
<keyword evidence="11" id="KW-0969">Cilium</keyword>
<organism evidence="11 12">
    <name type="scientific">Paenibacillus silvae</name>
    <dbReference type="NCBI Taxonomy" id="1325358"/>
    <lineage>
        <taxon>Bacteria</taxon>
        <taxon>Bacillati</taxon>
        <taxon>Bacillota</taxon>
        <taxon>Bacilli</taxon>
        <taxon>Bacillales</taxon>
        <taxon>Paenibacillaceae</taxon>
        <taxon>Paenibacillus</taxon>
    </lineage>
</organism>
<evidence type="ECO:0000259" key="10">
    <source>
        <dbReference type="Pfam" id="PF22638"/>
    </source>
</evidence>
<evidence type="ECO:0000256" key="6">
    <source>
        <dbReference type="ARBA" id="ARBA00023143"/>
    </source>
</evidence>
<evidence type="ECO:0000256" key="2">
    <source>
        <dbReference type="ARBA" id="ARBA00004613"/>
    </source>
</evidence>
<evidence type="ECO:0000259" key="8">
    <source>
        <dbReference type="Pfam" id="PF00460"/>
    </source>
</evidence>
<keyword evidence="6 7" id="KW-0975">Bacterial flagellum</keyword>
<proteinExistence type="inferred from homology"/>
<keyword evidence="11" id="KW-0966">Cell projection</keyword>
<comment type="caution">
    <text evidence="11">The sequence shown here is derived from an EMBL/GenBank/DDBJ whole genome shotgun (WGS) entry which is preliminary data.</text>
</comment>
<dbReference type="PRINTS" id="PR01005">
    <property type="entry name" value="FLGHOOKAP1"/>
</dbReference>
<evidence type="ECO:0000313" key="12">
    <source>
        <dbReference type="Proteomes" id="UP000652153"/>
    </source>
</evidence>
<dbReference type="InterPro" id="IPR010930">
    <property type="entry name" value="Flg_bb/hook_C_dom"/>
</dbReference>
<feature type="domain" description="Flagellar basal body rod protein N-terminal" evidence="8">
    <location>
        <begin position="9"/>
        <end position="37"/>
    </location>
</feature>
<dbReference type="Pfam" id="PF06429">
    <property type="entry name" value="Flg_bbr_C"/>
    <property type="match status" value="1"/>
</dbReference>
<comment type="subcellular location">
    <subcellularLocation>
        <location evidence="1 7">Bacterial flagellum</location>
    </subcellularLocation>
    <subcellularLocation>
        <location evidence="2 7">Secreted</location>
    </subcellularLocation>
</comment>
<evidence type="ECO:0000256" key="7">
    <source>
        <dbReference type="RuleBase" id="RU362065"/>
    </source>
</evidence>
<accession>A0ABQ1ZIT5</accession>
<evidence type="ECO:0000256" key="3">
    <source>
        <dbReference type="ARBA" id="ARBA00009677"/>
    </source>
</evidence>
<sequence length="520" mass="56005">MASTFHSIETAKRSLFTQTAALNTTGHNVANANTPGYSRQVVNMTAADPIDAVAFYRTTAPGQLGTGVEFNSIKRVRETFLDGQFRNENTSLGGWTVRNSTLEKLEKIINEPSDTGIRTVLNNFWNAWSDLSQDPQDVTNRKIVKETTLALTDGMNQISFQLDALSNDLTNNVSLKTTEINSYLQSIADLNNNIVKVEQLGDNANDLRDKRDYAVDQLSKIAGVQITELDSGYQVTLAGQVAVTGATVTPITADILENAYQAGTLTGGEVYGMIHSRDQYVADYRKQLDQLANTLATGDIEITIPAGSVLPNNTVLNNVTYSDANNNRTITSDIKVTVQGINGLHKLGYTLSGNTPTAGEDFFTTKDGAGTITAGNITLSKDIQNDPNKIATSMRTTGTGTSESVVLGNNSLALALAGLKDAKFDFGTAVSKPTTVNDFFGAIVGQLGVQTQEANRQAQNAQLLTEQVDLNRQSVSGVSLDEEMSNLIKFQHAYSAAARFMTAYDELLNKLINSTGVVGR</sequence>
<dbReference type="PANTHER" id="PTHR30033:SF1">
    <property type="entry name" value="FLAGELLAR HOOK-ASSOCIATED PROTEIN 1"/>
    <property type="match status" value="1"/>
</dbReference>
<dbReference type="PANTHER" id="PTHR30033">
    <property type="entry name" value="FLAGELLAR HOOK-ASSOCIATED PROTEIN 1"/>
    <property type="match status" value="1"/>
</dbReference>
<dbReference type="InterPro" id="IPR001444">
    <property type="entry name" value="Flag_bb_rod_N"/>
</dbReference>
<evidence type="ECO:0000313" key="11">
    <source>
        <dbReference type="EMBL" id="GGH64452.1"/>
    </source>
</evidence>
<dbReference type="Pfam" id="PF00460">
    <property type="entry name" value="Flg_bb_rod"/>
    <property type="match status" value="1"/>
</dbReference>
<comment type="similarity">
    <text evidence="3 7">Belongs to the flagella basal body rod proteins family.</text>
</comment>
<keyword evidence="12" id="KW-1185">Reference proteome</keyword>
<gene>
    <name evidence="7 11" type="primary">flgK</name>
    <name evidence="11" type="ORF">GCM10008014_42850</name>
</gene>
<dbReference type="InterPro" id="IPR053927">
    <property type="entry name" value="FlgK_helical"/>
</dbReference>
<evidence type="ECO:0000256" key="1">
    <source>
        <dbReference type="ARBA" id="ARBA00004365"/>
    </source>
</evidence>
<dbReference type="NCBIfam" id="TIGR02492">
    <property type="entry name" value="flgK_ends"/>
    <property type="match status" value="1"/>
</dbReference>
<dbReference type="InterPro" id="IPR002371">
    <property type="entry name" value="FlgK"/>
</dbReference>
<evidence type="ECO:0000256" key="4">
    <source>
        <dbReference type="ARBA" id="ARBA00016244"/>
    </source>
</evidence>
<dbReference type="EMBL" id="BMFU01000007">
    <property type="protein sequence ID" value="GGH64452.1"/>
    <property type="molecule type" value="Genomic_DNA"/>
</dbReference>
<reference evidence="12" key="1">
    <citation type="journal article" date="2019" name="Int. J. Syst. Evol. Microbiol.">
        <title>The Global Catalogue of Microorganisms (GCM) 10K type strain sequencing project: providing services to taxonomists for standard genome sequencing and annotation.</title>
        <authorList>
            <consortium name="The Broad Institute Genomics Platform"/>
            <consortium name="The Broad Institute Genome Sequencing Center for Infectious Disease"/>
            <person name="Wu L."/>
            <person name="Ma J."/>
        </authorList>
    </citation>
    <scope>NUCLEOTIDE SEQUENCE [LARGE SCALE GENOMIC DNA]</scope>
    <source>
        <strain evidence="12">CGMCC 1.12770</strain>
    </source>
</reference>
<keyword evidence="5 7" id="KW-0964">Secreted</keyword>
<feature type="domain" description="Flagellar basal-body/hook protein C-terminal" evidence="9">
    <location>
        <begin position="475"/>
        <end position="513"/>
    </location>
</feature>
<dbReference type="Pfam" id="PF22638">
    <property type="entry name" value="FlgK_D1"/>
    <property type="match status" value="1"/>
</dbReference>